<evidence type="ECO:0000313" key="2">
    <source>
        <dbReference type="EMBL" id="GAB1316364.1"/>
    </source>
</evidence>
<dbReference type="PANTHER" id="PTHR38166:SF1">
    <property type="entry name" value="C2H2-TYPE DOMAIN-CONTAINING PROTEIN"/>
    <property type="match status" value="1"/>
</dbReference>
<gene>
    <name evidence="2" type="ORF">MFIFM68171_06574</name>
</gene>
<feature type="compositionally biased region" description="Low complexity" evidence="1">
    <location>
        <begin position="494"/>
        <end position="506"/>
    </location>
</feature>
<accession>A0ABQ0GFB1</accession>
<feature type="compositionally biased region" description="Polar residues" evidence="1">
    <location>
        <begin position="580"/>
        <end position="596"/>
    </location>
</feature>
<dbReference type="PANTHER" id="PTHR38166">
    <property type="entry name" value="C2H2-TYPE DOMAIN-CONTAINING PROTEIN-RELATED"/>
    <property type="match status" value="1"/>
</dbReference>
<feature type="compositionally biased region" description="Basic and acidic residues" evidence="1">
    <location>
        <begin position="1"/>
        <end position="16"/>
    </location>
</feature>
<dbReference type="EMBL" id="BAAFSV010000003">
    <property type="protein sequence ID" value="GAB1316364.1"/>
    <property type="molecule type" value="Genomic_DNA"/>
</dbReference>
<evidence type="ECO:0008006" key="4">
    <source>
        <dbReference type="Google" id="ProtNLM"/>
    </source>
</evidence>
<feature type="region of interest" description="Disordered" evidence="1">
    <location>
        <begin position="229"/>
        <end position="264"/>
    </location>
</feature>
<feature type="region of interest" description="Disordered" evidence="1">
    <location>
        <begin position="572"/>
        <end position="596"/>
    </location>
</feature>
<sequence length="596" mass="65753">MDLPKHEVPLEPEQRRSHSPPGPSKSRLQEDQSPILTMTSEKDRRDDVPASDAGHQPAQYESDDDESESEYQSIFALRVPSMIRVSTGHYQPEVSDVQKPLHSSMSKTLPATALTVCGAEAAAESRSSVALRGSRGSDFDESDTMSDITSCTESSLVETFQALTTPLTPQLLSVLICMKEKIDNRITSRLQSVVAHPQGTRQCPAGPSSGFGSSASGFLPGDWSSVHGLGGYGGSRQQPARGGDGHDSEADDGDDDDRNKQSVLDLGDRSKGRLACVFFKRYPNSEKLSGACLGPGWDSVHRLKEHIYRVHQQTGSPCPRCREVFETSRHLNRHLQQNIPCKLSASLDEEEILFINYEQEQKLRKRVRNVAAEERWVGIFQVVFPDVPENQIPSPYHEAVTTLPSCDLTTLHNFQRHLLQELLSRISRSVDSSIERSVPEVCHRAIREVFAEFMSTLQFTSHNPNGTRTLEATPMVESQPRGSSEVLSPRDMGFSPSFSSSSTSTPSAQLASHTFEVDSESAQNSYVTDHWLTCKDLHCINGDPLAHAQPWQTPGAAGKHTDEVVGMMNTSERSTHDESQVVSSSFWSQGGWSRGH</sequence>
<dbReference type="Proteomes" id="UP001628179">
    <property type="component" value="Unassembled WGS sequence"/>
</dbReference>
<feature type="region of interest" description="Disordered" evidence="1">
    <location>
        <begin position="475"/>
        <end position="506"/>
    </location>
</feature>
<protein>
    <recommendedName>
        <fullName evidence="4">C2H2-type domain-containing protein</fullName>
    </recommendedName>
</protein>
<evidence type="ECO:0000313" key="3">
    <source>
        <dbReference type="Proteomes" id="UP001628179"/>
    </source>
</evidence>
<reference evidence="2 3" key="1">
    <citation type="submission" date="2024-09" db="EMBL/GenBank/DDBJ databases">
        <title>Itraconazole resistance in Madurella fahalii resulting from another homologue of gene encoding cytochrome P450 14-alpha sterol demethylase (CYP51).</title>
        <authorList>
            <person name="Yoshioka I."/>
            <person name="Fahal A.H."/>
            <person name="Kaneko S."/>
            <person name="Yaguchi T."/>
        </authorList>
    </citation>
    <scope>NUCLEOTIDE SEQUENCE [LARGE SCALE GENOMIC DNA]</scope>
    <source>
        <strain evidence="2 3">IFM 68171</strain>
    </source>
</reference>
<organism evidence="2 3">
    <name type="scientific">Madurella fahalii</name>
    <dbReference type="NCBI Taxonomy" id="1157608"/>
    <lineage>
        <taxon>Eukaryota</taxon>
        <taxon>Fungi</taxon>
        <taxon>Dikarya</taxon>
        <taxon>Ascomycota</taxon>
        <taxon>Pezizomycotina</taxon>
        <taxon>Sordariomycetes</taxon>
        <taxon>Sordariomycetidae</taxon>
        <taxon>Sordariales</taxon>
        <taxon>Sordariales incertae sedis</taxon>
        <taxon>Madurella</taxon>
    </lineage>
</organism>
<keyword evidence="3" id="KW-1185">Reference proteome</keyword>
<comment type="caution">
    <text evidence="2">The sequence shown here is derived from an EMBL/GenBank/DDBJ whole genome shotgun (WGS) entry which is preliminary data.</text>
</comment>
<evidence type="ECO:0000256" key="1">
    <source>
        <dbReference type="SAM" id="MobiDB-lite"/>
    </source>
</evidence>
<dbReference type="GeneID" id="98177317"/>
<feature type="region of interest" description="Disordered" evidence="1">
    <location>
        <begin position="1"/>
        <end position="71"/>
    </location>
</feature>
<dbReference type="RefSeq" id="XP_070918095.1">
    <property type="nucleotide sequence ID" value="XM_071061994.1"/>
</dbReference>
<name>A0ABQ0GFB1_9PEZI</name>
<proteinExistence type="predicted"/>